<dbReference type="Gene3D" id="1.20.1260.10">
    <property type="match status" value="1"/>
</dbReference>
<feature type="chain" id="PRO_5011552204" evidence="1">
    <location>
        <begin position="27"/>
        <end position="209"/>
    </location>
</feature>
<evidence type="ECO:0000313" key="3">
    <source>
        <dbReference type="EMBL" id="SDK31550.1"/>
    </source>
</evidence>
<keyword evidence="1" id="KW-0732">Signal</keyword>
<evidence type="ECO:0000256" key="1">
    <source>
        <dbReference type="SAM" id="SignalP"/>
    </source>
</evidence>
<dbReference type="PANTHER" id="PTHR38593:SF1">
    <property type="entry name" value="BLR2558 PROTEIN"/>
    <property type="match status" value="1"/>
</dbReference>
<dbReference type="InterPro" id="IPR012347">
    <property type="entry name" value="Ferritin-like"/>
</dbReference>
<feature type="signal peptide" evidence="1">
    <location>
        <begin position="1"/>
        <end position="26"/>
    </location>
</feature>
<dbReference type="InterPro" id="IPR025419">
    <property type="entry name" value="DUF4142"/>
</dbReference>
<accession>A0A1G9AXV5</accession>
<dbReference type="AlphaFoldDB" id="A0A1G9AXV5"/>
<dbReference type="RefSeq" id="WP_089680072.1">
    <property type="nucleotide sequence ID" value="NZ_FNFO01000002.1"/>
</dbReference>
<name>A0A1G9AXV5_9BACT</name>
<dbReference type="EMBL" id="FNFO01000002">
    <property type="protein sequence ID" value="SDK31550.1"/>
    <property type="molecule type" value="Genomic_DNA"/>
</dbReference>
<gene>
    <name evidence="3" type="ORF">SAMN05421823_102427</name>
</gene>
<dbReference type="PANTHER" id="PTHR38593">
    <property type="entry name" value="BLR2558 PROTEIN"/>
    <property type="match status" value="1"/>
</dbReference>
<keyword evidence="4" id="KW-1185">Reference proteome</keyword>
<dbReference type="Proteomes" id="UP000198510">
    <property type="component" value="Unassembled WGS sequence"/>
</dbReference>
<organism evidence="3 4">
    <name type="scientific">Catalinimonas alkaloidigena</name>
    <dbReference type="NCBI Taxonomy" id="1075417"/>
    <lineage>
        <taxon>Bacteria</taxon>
        <taxon>Pseudomonadati</taxon>
        <taxon>Bacteroidota</taxon>
        <taxon>Cytophagia</taxon>
        <taxon>Cytophagales</taxon>
        <taxon>Catalimonadaceae</taxon>
        <taxon>Catalinimonas</taxon>
    </lineage>
</organism>
<dbReference type="STRING" id="1075417.SAMN05421823_102427"/>
<evidence type="ECO:0000313" key="4">
    <source>
        <dbReference type="Proteomes" id="UP000198510"/>
    </source>
</evidence>
<evidence type="ECO:0000259" key="2">
    <source>
        <dbReference type="Pfam" id="PF13628"/>
    </source>
</evidence>
<feature type="domain" description="DUF4142" evidence="2">
    <location>
        <begin position="63"/>
        <end position="194"/>
    </location>
</feature>
<dbReference type="Pfam" id="PF13628">
    <property type="entry name" value="DUF4142"/>
    <property type="match status" value="1"/>
</dbReference>
<protein>
    <submittedName>
        <fullName evidence="3">Putative membrane protein</fullName>
    </submittedName>
</protein>
<sequence length="209" mass="22621">MKRRQFILTSALAVASAPLLSRFAFAKDGKIGKMDASEFQDINQEAFAKVADLDASAGALTADDQKLLLEIAMGGMMQLEASRAVVSKLTDEDVRAICNAEIEEQTGLSKKLKEIAQAKNVTLPDAPDPKVTKQVEKLQGLSGARLNHTYLQEIGVRGHELLQKTMSKVQSKAQDETLKTLAATTLPLIETHLQVSRDEMSDGGSARKA</sequence>
<reference evidence="3 4" key="1">
    <citation type="submission" date="2016-10" db="EMBL/GenBank/DDBJ databases">
        <authorList>
            <person name="de Groot N.N."/>
        </authorList>
    </citation>
    <scope>NUCLEOTIDE SEQUENCE [LARGE SCALE GENOMIC DNA]</scope>
    <source>
        <strain evidence="3 4">DSM 25186</strain>
    </source>
</reference>
<dbReference type="OrthoDB" id="118677at2"/>
<proteinExistence type="predicted"/>